<dbReference type="AlphaFoldDB" id="A0A8S1CS08"/>
<dbReference type="Proteomes" id="UP000494165">
    <property type="component" value="Unassembled WGS sequence"/>
</dbReference>
<reference evidence="1 2" key="1">
    <citation type="submission" date="2020-04" db="EMBL/GenBank/DDBJ databases">
        <authorList>
            <person name="Alioto T."/>
            <person name="Alioto T."/>
            <person name="Gomez Garrido J."/>
        </authorList>
    </citation>
    <scope>NUCLEOTIDE SEQUENCE [LARGE SCALE GENOMIC DNA]</scope>
</reference>
<dbReference type="EMBL" id="CADEPI010000054">
    <property type="protein sequence ID" value="CAB3370655.1"/>
    <property type="molecule type" value="Genomic_DNA"/>
</dbReference>
<evidence type="ECO:0000313" key="1">
    <source>
        <dbReference type="EMBL" id="CAB3370655.1"/>
    </source>
</evidence>
<name>A0A8S1CS08_9INSE</name>
<organism evidence="1 2">
    <name type="scientific">Cloeon dipterum</name>
    <dbReference type="NCBI Taxonomy" id="197152"/>
    <lineage>
        <taxon>Eukaryota</taxon>
        <taxon>Metazoa</taxon>
        <taxon>Ecdysozoa</taxon>
        <taxon>Arthropoda</taxon>
        <taxon>Hexapoda</taxon>
        <taxon>Insecta</taxon>
        <taxon>Pterygota</taxon>
        <taxon>Palaeoptera</taxon>
        <taxon>Ephemeroptera</taxon>
        <taxon>Pisciforma</taxon>
        <taxon>Baetidae</taxon>
        <taxon>Cloeon</taxon>
    </lineage>
</organism>
<proteinExistence type="predicted"/>
<sequence length="221" mass="24258">MIMKICHEAGRAGSRDGAEARGRWRQPRNGLRALAERRCRGPSINADGVEGIGVTSAELVLQSTTITTTTMSGLNKMLVPLALILAATATAKPTPTDETLSEYELQGHNNQAADLVPGRLLLRQAFMRLPPRPARSFDTLTGASFGTNKRGGGFDSINGVSFGGQKRNFDEIDRTGFDGFWKRNFDEIDRTGFDGFNKRNFDEIDRSAFDGFYKRRGPPGN</sequence>
<gene>
    <name evidence="1" type="ORF">CLODIP_2_CD04499</name>
</gene>
<accession>A0A8S1CS08</accession>
<comment type="caution">
    <text evidence="1">The sequence shown here is derived from an EMBL/GenBank/DDBJ whole genome shotgun (WGS) entry which is preliminary data.</text>
</comment>
<keyword evidence="2" id="KW-1185">Reference proteome</keyword>
<protein>
    <submittedName>
        <fullName evidence="1">Uncharacterized protein</fullName>
    </submittedName>
</protein>
<evidence type="ECO:0000313" key="2">
    <source>
        <dbReference type="Proteomes" id="UP000494165"/>
    </source>
</evidence>